<name>A0A385PYZ4_9FIRM</name>
<sequence>MLLHQKIKGLEDFFKKLSERRPRGVYFYRINSYDETILKFIRKYYELAKKEGAIIDTNIENPTANNIAYFNEIIGDKYVHGPGFMAEALKKWLPRIRDYQRASIADGIYDTLEVLRRQGKNIDILKNNFIRIMCWLYYNFYNIMEKLGSEDIPKIIFWGNVNFSELSTLKILSNAGADIILVQPGGDAKYMAIDPKSEFSIDLKMGTESFPPGFNLDWLLKLYEDDKNKKLLYSNNTNIIANTNAWISGDIFEDLKNIRRGENTGFFYNMFVRINGCDNRNTYINNLYLLYQDLKKADRRVKVINNGISNPSVDEISGIKRGNYANENQLIMDLKKNITLKTNTFVDVARDAFVDTMIEVSKLMNMDLNKIMNKGIYILCWFKRYIFELLGNTDIHSPAPILIYFGNVESDTESLFLNMVAKLPIDVLIFNPEKKKDKLSGEKLYEVRFEETLNVKEFPTDGGSLTMGTMAYNAERDLDTIMYSDSGMYRDMQFAKANIIKLSTTYEEIALYWKQEARFRPNFSTVDEVVNIPIIFAKISGIANSDTNMYFQNIKDLITDTTLIYKNENIYKGNSSVASGVPSFYKNGRLDKDAIKQSQIYKYDFLRAETQDYILDKLSELLKRKIIVGTGQNGVEYKIITIVLDLPKEILRFIQSFDFTKCPPKLIIVNTTESIISLEDSVIVAFLNLIGFDILFFIPTGYDNISKYFNNQIMEEHIIGNYLYDVVIPDFNRLKPAKEKKKSFFARIFGR</sequence>
<evidence type="ECO:0000259" key="1">
    <source>
        <dbReference type="Pfam" id="PF14266"/>
    </source>
</evidence>
<proteinExistence type="predicted"/>
<dbReference type="OrthoDB" id="2421008at2"/>
<feature type="domain" description="Putative component of 'biosynthetic module'" evidence="1">
    <location>
        <begin position="31"/>
        <end position="211"/>
    </location>
</feature>
<gene>
    <name evidence="2" type="ORF">D4A81_00900</name>
</gene>
<dbReference type="Proteomes" id="UP000265562">
    <property type="component" value="Chromosome"/>
</dbReference>
<organism evidence="2 3">
    <name type="scientific">Lachnoanaerobaculum umeaense</name>
    <dbReference type="NCBI Taxonomy" id="617123"/>
    <lineage>
        <taxon>Bacteria</taxon>
        <taxon>Bacillati</taxon>
        <taxon>Bacillota</taxon>
        <taxon>Clostridia</taxon>
        <taxon>Lachnospirales</taxon>
        <taxon>Lachnospiraceae</taxon>
        <taxon>Lachnoanaerobaculum</taxon>
    </lineage>
</organism>
<evidence type="ECO:0000313" key="2">
    <source>
        <dbReference type="EMBL" id="AYA98604.1"/>
    </source>
</evidence>
<reference evidence="2 3" key="1">
    <citation type="submission" date="2018-09" db="EMBL/GenBank/DDBJ databases">
        <title>Genome sequencing of Lachnoanaerobaculum umeaense DSM 23576.</title>
        <authorList>
            <person name="Kook J.-K."/>
            <person name="Park S.-N."/>
            <person name="Lim Y.K."/>
        </authorList>
    </citation>
    <scope>NUCLEOTIDE SEQUENCE [LARGE SCALE GENOMIC DNA]</scope>
    <source>
        <strain evidence="3">DSM 23576 \ CCUG 58757</strain>
    </source>
</reference>
<dbReference type="RefSeq" id="WP_111524475.1">
    <property type="nucleotide sequence ID" value="NZ_CP032364.1"/>
</dbReference>
<keyword evidence="3" id="KW-1185">Reference proteome</keyword>
<dbReference type="Pfam" id="PF14266">
    <property type="entry name" value="YceG_bac"/>
    <property type="match status" value="3"/>
</dbReference>
<protein>
    <recommendedName>
        <fullName evidence="1">Putative component of 'biosynthetic module' domain-containing protein</fullName>
    </recommendedName>
</protein>
<evidence type="ECO:0000313" key="3">
    <source>
        <dbReference type="Proteomes" id="UP000265562"/>
    </source>
</evidence>
<dbReference type="EMBL" id="CP032364">
    <property type="protein sequence ID" value="AYA98604.1"/>
    <property type="molecule type" value="Genomic_DNA"/>
</dbReference>
<feature type="domain" description="Putative component of 'biosynthetic module'" evidence="1">
    <location>
        <begin position="504"/>
        <end position="718"/>
    </location>
</feature>
<dbReference type="AlphaFoldDB" id="A0A385PYZ4"/>
<dbReference type="KEGG" id="lua:D4A81_00900"/>
<dbReference type="InterPro" id="IPR025647">
    <property type="entry name" value="YceG_bac"/>
</dbReference>
<feature type="domain" description="Putative component of 'biosynthetic module'" evidence="1">
    <location>
        <begin position="250"/>
        <end position="483"/>
    </location>
</feature>
<accession>A0A385PYZ4</accession>